<dbReference type="Pfam" id="PF00990">
    <property type="entry name" value="GGDEF"/>
    <property type="match status" value="1"/>
</dbReference>
<dbReference type="Proteomes" id="UP000270112">
    <property type="component" value="Unassembled WGS sequence"/>
</dbReference>
<feature type="transmembrane region" description="Helical" evidence="1">
    <location>
        <begin position="288"/>
        <end position="310"/>
    </location>
</feature>
<dbReference type="SUPFAM" id="SSF55073">
    <property type="entry name" value="Nucleotide cyclase"/>
    <property type="match status" value="1"/>
</dbReference>
<evidence type="ECO:0000256" key="1">
    <source>
        <dbReference type="SAM" id="Phobius"/>
    </source>
</evidence>
<reference evidence="3 5" key="1">
    <citation type="journal article" date="2018" name="Elife">
        <title>Discovery and characterization of a prevalent human gut bacterial enzyme sufficient for the inactivation of a family of plant toxins.</title>
        <authorList>
            <person name="Koppel N."/>
            <person name="Bisanz J.E."/>
            <person name="Pandelia M.E."/>
            <person name="Turnbaugh P.J."/>
            <person name="Balskus E.P."/>
        </authorList>
    </citation>
    <scope>NUCLEOTIDE SEQUENCE [LARGE SCALE GENOMIC DNA]</scope>
    <source>
        <strain evidence="3 5">DSM 16107</strain>
    </source>
</reference>
<dbReference type="CDD" id="cd01949">
    <property type="entry name" value="GGDEF"/>
    <property type="match status" value="1"/>
</dbReference>
<dbReference type="InterPro" id="IPR000160">
    <property type="entry name" value="GGDEF_dom"/>
</dbReference>
<evidence type="ECO:0000313" key="3">
    <source>
        <dbReference type="EMBL" id="RDB66803.1"/>
    </source>
</evidence>
<keyword evidence="1" id="KW-0812">Transmembrane</keyword>
<keyword evidence="1" id="KW-0472">Membrane</keyword>
<protein>
    <submittedName>
        <fullName evidence="4">GGDEF domain-containing protein</fullName>
    </submittedName>
</protein>
<name>A0A3N0IX72_9ACTN</name>
<dbReference type="InterPro" id="IPR029787">
    <property type="entry name" value="Nucleotide_cyclase"/>
</dbReference>
<feature type="domain" description="GGDEF" evidence="2">
    <location>
        <begin position="382"/>
        <end position="515"/>
    </location>
</feature>
<keyword evidence="1" id="KW-1133">Transmembrane helix</keyword>
<evidence type="ECO:0000313" key="5">
    <source>
        <dbReference type="Proteomes" id="UP000253817"/>
    </source>
</evidence>
<reference evidence="6" key="2">
    <citation type="submission" date="2018-05" db="EMBL/GenBank/DDBJ databases">
        <title>Genome Sequencing of selected type strains of the family Eggerthellaceae.</title>
        <authorList>
            <person name="Danylec N."/>
            <person name="Stoll D.A."/>
            <person name="Doetsch A."/>
            <person name="Huch M."/>
        </authorList>
    </citation>
    <scope>NUCLEOTIDE SEQUENCE [LARGE SCALE GENOMIC DNA]</scope>
    <source>
        <strain evidence="6">DSM 16107</strain>
    </source>
</reference>
<dbReference type="PROSITE" id="PS50887">
    <property type="entry name" value="GGDEF"/>
    <property type="match status" value="1"/>
</dbReference>
<dbReference type="EMBL" id="QICC01000032">
    <property type="protein sequence ID" value="RNM41594.1"/>
    <property type="molecule type" value="Genomic_DNA"/>
</dbReference>
<sequence>MANEAITAFHRSRFSFKRLAWCGVLLAALSVLAVCAIGVALAVHDMRHETTVSLTSARPQIEQRIDESFKLLESLAVQPVLCDPDVPVMDKVSLLDQVNERYQYFLLCYVDEDINVWDATGPASLASRDFMQKLYATGERTVTDSFAAGADGVTLNYVVLVPLHDEGVMTGSLFVSLYFDDVDELLNESTASAEVESVLVGSRGQVMSATSGYVYDDFFLDPLRDRIAFGVTADGIEAELLASNEVDFWTVEGLDLRYYVAAPIDGTSWDLVCSSDFWSAYAKIMSNLLPVIFVILALIAGMFALMWRWFSQQMESASALEKSVEQLQKKLYSDDGASDADISDILELTSSGLSDGLTGTFTRSVFASRLTSALEHAGSTEKLYALCFVDVDDFKLINDTYGHAMGDVALKSIGYLLREFERRYDGLVGRYGGDEFVLLMTDLDNDDELRDVLDEMTAGLHVDIQSGDAAFSVHCSVGVSVWDGRIDADVLMEQADQALYIVKQQGKENYCVYQDRDAS</sequence>
<reference evidence="4" key="3">
    <citation type="journal article" date="2019" name="Microbiol. Resour. Announc.">
        <title>Draft Genome Sequences of Type Strains of Gordonibacter faecihominis, Paraeggerthella hongkongensis, Parvibacter caecicola,Slackia equolifaciens, Slackia faecicanis, and Slackia isoflavoniconvertens.</title>
        <authorList>
            <person name="Danylec N."/>
            <person name="Stoll D.A."/>
            <person name="Dotsch A."/>
            <person name="Huch M."/>
        </authorList>
    </citation>
    <scope>NUCLEOTIDE SEQUENCE</scope>
    <source>
        <strain evidence="4">DSM 16107</strain>
    </source>
</reference>
<keyword evidence="5" id="KW-1185">Reference proteome</keyword>
<evidence type="ECO:0000313" key="6">
    <source>
        <dbReference type="Proteomes" id="UP000270112"/>
    </source>
</evidence>
<dbReference type="PANTHER" id="PTHR45138">
    <property type="entry name" value="REGULATORY COMPONENTS OF SENSORY TRANSDUCTION SYSTEM"/>
    <property type="match status" value="1"/>
</dbReference>
<dbReference type="NCBIfam" id="TIGR00254">
    <property type="entry name" value="GGDEF"/>
    <property type="match status" value="1"/>
</dbReference>
<dbReference type="InterPro" id="IPR050469">
    <property type="entry name" value="Diguanylate_Cyclase"/>
</dbReference>
<dbReference type="GO" id="GO:0052621">
    <property type="term" value="F:diguanylate cyclase activity"/>
    <property type="evidence" value="ECO:0007669"/>
    <property type="project" value="TreeGrafter"/>
</dbReference>
<dbReference type="EMBL" id="PPTT01000028">
    <property type="protein sequence ID" value="RDB66803.1"/>
    <property type="molecule type" value="Genomic_DNA"/>
</dbReference>
<dbReference type="InterPro" id="IPR043128">
    <property type="entry name" value="Rev_trsase/Diguanyl_cyclase"/>
</dbReference>
<evidence type="ECO:0000313" key="4">
    <source>
        <dbReference type="EMBL" id="RNM41594.1"/>
    </source>
</evidence>
<organism evidence="4 6">
    <name type="scientific">Eggerthella sinensis</name>
    <dbReference type="NCBI Taxonomy" id="242230"/>
    <lineage>
        <taxon>Bacteria</taxon>
        <taxon>Bacillati</taxon>
        <taxon>Actinomycetota</taxon>
        <taxon>Coriobacteriia</taxon>
        <taxon>Eggerthellales</taxon>
        <taxon>Eggerthellaceae</taxon>
        <taxon>Eggerthella</taxon>
    </lineage>
</organism>
<comment type="caution">
    <text evidence="4">The sequence shown here is derived from an EMBL/GenBank/DDBJ whole genome shotgun (WGS) entry which is preliminary data.</text>
</comment>
<dbReference type="SMART" id="SM00267">
    <property type="entry name" value="GGDEF"/>
    <property type="match status" value="1"/>
</dbReference>
<evidence type="ECO:0000259" key="2">
    <source>
        <dbReference type="PROSITE" id="PS50887"/>
    </source>
</evidence>
<dbReference type="PANTHER" id="PTHR45138:SF9">
    <property type="entry name" value="DIGUANYLATE CYCLASE DGCM-RELATED"/>
    <property type="match status" value="1"/>
</dbReference>
<dbReference type="Gene3D" id="3.30.70.270">
    <property type="match status" value="1"/>
</dbReference>
<dbReference type="AlphaFoldDB" id="A0A3N0IX72"/>
<proteinExistence type="predicted"/>
<dbReference type="OrthoDB" id="8526884at2"/>
<accession>A0A3N0IX72</accession>
<gene>
    <name evidence="3" type="ORF">C1876_13895</name>
    <name evidence="4" type="ORF">DMP09_08965</name>
</gene>
<dbReference type="Proteomes" id="UP000253817">
    <property type="component" value="Unassembled WGS sequence"/>
</dbReference>